<organism evidence="1 2">
    <name type="scientific">Daphnia sinensis</name>
    <dbReference type="NCBI Taxonomy" id="1820382"/>
    <lineage>
        <taxon>Eukaryota</taxon>
        <taxon>Metazoa</taxon>
        <taxon>Ecdysozoa</taxon>
        <taxon>Arthropoda</taxon>
        <taxon>Crustacea</taxon>
        <taxon>Branchiopoda</taxon>
        <taxon>Diplostraca</taxon>
        <taxon>Cladocera</taxon>
        <taxon>Anomopoda</taxon>
        <taxon>Daphniidae</taxon>
        <taxon>Daphnia</taxon>
        <taxon>Daphnia similis group</taxon>
    </lineage>
</organism>
<dbReference type="EMBL" id="WJBH02000003">
    <property type="protein sequence ID" value="KAI9561181.1"/>
    <property type="molecule type" value="Genomic_DNA"/>
</dbReference>
<dbReference type="AlphaFoldDB" id="A0AAD5PVE4"/>
<evidence type="ECO:0000313" key="2">
    <source>
        <dbReference type="Proteomes" id="UP000820818"/>
    </source>
</evidence>
<name>A0AAD5PVE4_9CRUS</name>
<protein>
    <submittedName>
        <fullName evidence="1">Uncharacterized protein</fullName>
    </submittedName>
</protein>
<keyword evidence="2" id="KW-1185">Reference proteome</keyword>
<evidence type="ECO:0000313" key="1">
    <source>
        <dbReference type="EMBL" id="KAI9561181.1"/>
    </source>
</evidence>
<dbReference type="Proteomes" id="UP000820818">
    <property type="component" value="Linkage Group LG3"/>
</dbReference>
<proteinExistence type="predicted"/>
<sequence length="74" mass="8830">MEEYNQELVDLRKTHFGREEKRLGGGRLAKRKINARVPQEPKRYETFVSPSIYISIDMRYYPDLEMECAVYKSV</sequence>
<comment type="caution">
    <text evidence="1">The sequence shown here is derived from an EMBL/GenBank/DDBJ whole genome shotgun (WGS) entry which is preliminary data.</text>
</comment>
<reference evidence="1 2" key="1">
    <citation type="submission" date="2022-05" db="EMBL/GenBank/DDBJ databases">
        <title>A multi-omics perspective on studying reproductive biology in Daphnia sinensis.</title>
        <authorList>
            <person name="Jia J."/>
        </authorList>
    </citation>
    <scope>NUCLEOTIDE SEQUENCE [LARGE SCALE GENOMIC DNA]</scope>
    <source>
        <strain evidence="1 2">WSL</strain>
    </source>
</reference>
<accession>A0AAD5PVE4</accession>
<gene>
    <name evidence="1" type="ORF">GHT06_012137</name>
</gene>